<dbReference type="EC" id="5.3.1.30" evidence="2"/>
<sequence>MMPNLRVRPSGTGGRVIHVTPESAGWTYVGFDLVRLEGGERFAGGEPGREVCLVAVTGTARIEAAGAPLGTIGGRTSPFAGPVPAAYLPAGTAWTAIAEAPLELAVCSAPGTGAGTARIIGAEAMSRETRGRGTNVRHVTNILPETDPTAESLLVVEVITPGGHTSSYPPHKHDRDALPEESLLEETYYHRLDPPQGFAFQRVYTDDRSLDETMVVEDGDTTLVPKGYHPVAAIHGYDLYYLNVMAGPKRIWKFWNAPEHAWLLAK</sequence>
<dbReference type="PANTHER" id="PTHR39193:SF1">
    <property type="entry name" value="5-DEOXY-GLUCURONATE ISOMERASE"/>
    <property type="match status" value="1"/>
</dbReference>
<evidence type="ECO:0000256" key="1">
    <source>
        <dbReference type="ARBA" id="ARBA00023235"/>
    </source>
</evidence>
<dbReference type="GO" id="GO:0102482">
    <property type="term" value="F:5-deoxy-D-glucuronate isomerase activity"/>
    <property type="evidence" value="ECO:0007669"/>
    <property type="project" value="UniProtKB-EC"/>
</dbReference>
<dbReference type="InterPro" id="IPR011051">
    <property type="entry name" value="RmlC_Cupin_sf"/>
</dbReference>
<dbReference type="Proteomes" id="UP000523821">
    <property type="component" value="Unassembled WGS sequence"/>
</dbReference>
<evidence type="ECO:0000313" key="3">
    <source>
        <dbReference type="Proteomes" id="UP000523821"/>
    </source>
</evidence>
<dbReference type="InterPro" id="IPR024203">
    <property type="entry name" value="Deoxy-glucuronate_isom_IolB"/>
</dbReference>
<dbReference type="EMBL" id="JACHOO010000002">
    <property type="protein sequence ID" value="MBB5751805.1"/>
    <property type="molecule type" value="Genomic_DNA"/>
</dbReference>
<gene>
    <name evidence="2" type="ORF">GGQ63_000857</name>
</gene>
<comment type="caution">
    <text evidence="2">The sequence shown here is derived from an EMBL/GenBank/DDBJ whole genome shotgun (WGS) entry which is preliminary data.</text>
</comment>
<dbReference type="SUPFAM" id="SSF51182">
    <property type="entry name" value="RmlC-like cupins"/>
    <property type="match status" value="1"/>
</dbReference>
<dbReference type="InterPro" id="IPR021120">
    <property type="entry name" value="KduI/IolB_isomerase"/>
</dbReference>
<dbReference type="GO" id="GO:0019310">
    <property type="term" value="P:inositol catabolic process"/>
    <property type="evidence" value="ECO:0007669"/>
    <property type="project" value="InterPro"/>
</dbReference>
<dbReference type="PIRSF" id="PIRSF036628">
    <property type="entry name" value="IolB"/>
    <property type="match status" value="1"/>
</dbReference>
<dbReference type="PANTHER" id="PTHR39193">
    <property type="entry name" value="5-DEOXY-GLUCURONATE ISOMERASE"/>
    <property type="match status" value="1"/>
</dbReference>
<dbReference type="Pfam" id="PF04962">
    <property type="entry name" value="KduI"/>
    <property type="match status" value="1"/>
</dbReference>
<dbReference type="InterPro" id="IPR014710">
    <property type="entry name" value="RmlC-like_jellyroll"/>
</dbReference>
<proteinExistence type="predicted"/>
<name>A0A7W9CTW7_9HYPH</name>
<accession>A0A7W9CTW7</accession>
<dbReference type="AlphaFoldDB" id="A0A7W9CTW7"/>
<evidence type="ECO:0000313" key="2">
    <source>
        <dbReference type="EMBL" id="MBB5751805.1"/>
    </source>
</evidence>
<keyword evidence="1 2" id="KW-0413">Isomerase</keyword>
<dbReference type="NCBIfam" id="TIGR04378">
    <property type="entry name" value="myo_inos_iolB"/>
    <property type="match status" value="1"/>
</dbReference>
<organism evidence="2 3">
    <name type="scientific">Prosthecomicrobium pneumaticum</name>
    <dbReference type="NCBI Taxonomy" id="81895"/>
    <lineage>
        <taxon>Bacteria</taxon>
        <taxon>Pseudomonadati</taxon>
        <taxon>Pseudomonadota</taxon>
        <taxon>Alphaproteobacteria</taxon>
        <taxon>Hyphomicrobiales</taxon>
        <taxon>Kaistiaceae</taxon>
        <taxon>Prosthecomicrobium</taxon>
    </lineage>
</organism>
<dbReference type="GO" id="GO:0008880">
    <property type="term" value="F:glucuronate isomerase activity"/>
    <property type="evidence" value="ECO:0007669"/>
    <property type="project" value="InterPro"/>
</dbReference>
<reference evidence="2 3" key="1">
    <citation type="submission" date="2020-08" db="EMBL/GenBank/DDBJ databases">
        <title>Genomic Encyclopedia of Type Strains, Phase IV (KMG-IV): sequencing the most valuable type-strain genomes for metagenomic binning, comparative biology and taxonomic classification.</title>
        <authorList>
            <person name="Goeker M."/>
        </authorList>
    </citation>
    <scope>NUCLEOTIDE SEQUENCE [LARGE SCALE GENOMIC DNA]</scope>
    <source>
        <strain evidence="2 3">DSM 16268</strain>
    </source>
</reference>
<dbReference type="Gene3D" id="2.60.120.10">
    <property type="entry name" value="Jelly Rolls"/>
    <property type="match status" value="2"/>
</dbReference>
<keyword evidence="3" id="KW-1185">Reference proteome</keyword>
<protein>
    <submittedName>
        <fullName evidence="2">5-deoxy-glucuronate isomerase</fullName>
        <ecNumber evidence="2">5.3.1.30</ecNumber>
    </submittedName>
</protein>